<name>A0A7S2MNE6_9STRA</name>
<gene>
    <name evidence="1" type="ORF">HTAM1171_LOCUS6107</name>
</gene>
<protein>
    <submittedName>
        <fullName evidence="1">Uncharacterized protein</fullName>
    </submittedName>
</protein>
<reference evidence="1" key="1">
    <citation type="submission" date="2021-01" db="EMBL/GenBank/DDBJ databases">
        <authorList>
            <person name="Corre E."/>
            <person name="Pelletier E."/>
            <person name="Niang G."/>
            <person name="Scheremetjew M."/>
            <person name="Finn R."/>
            <person name="Kale V."/>
            <person name="Holt S."/>
            <person name="Cochrane G."/>
            <person name="Meng A."/>
            <person name="Brown T."/>
            <person name="Cohen L."/>
        </authorList>
    </citation>
    <scope>NUCLEOTIDE SEQUENCE</scope>
    <source>
        <strain evidence="1">CCMP826</strain>
    </source>
</reference>
<proteinExistence type="predicted"/>
<dbReference type="EMBL" id="HBGV01009860">
    <property type="protein sequence ID" value="CAD9493277.1"/>
    <property type="molecule type" value="Transcribed_RNA"/>
</dbReference>
<sequence length="299" mass="33241">MIHRQHRIVITVLVASKITNGYGFIFGGQGLNFQKTFNPVLEQHAASLEGTTLPIRLAVGGRDAHDESARHLLDGLTLDLSCERLDKKSKQPRVSLPGADGPRPFCSSGPLAFDIAQDASLVDLTGRHNANFKNGCWEVNWREHAYAGYFVCGFDVPQEVKRNDACLIPPGRVYISFPIWEKDVLLEKRIIQKEQDVVISKLEQEREDALKFMEQDSDNLLLMALHFRNAAAAQEKIDFSTKVSGVPMSDYDVVEVGKDGELMLCVQGTVWTKDNSIGRMLSGQTEHVLLGHATLRPAT</sequence>
<accession>A0A7S2MNE6</accession>
<organism evidence="1">
    <name type="scientific">Helicotheca tamesis</name>
    <dbReference type="NCBI Taxonomy" id="374047"/>
    <lineage>
        <taxon>Eukaryota</taxon>
        <taxon>Sar</taxon>
        <taxon>Stramenopiles</taxon>
        <taxon>Ochrophyta</taxon>
        <taxon>Bacillariophyta</taxon>
        <taxon>Mediophyceae</taxon>
        <taxon>Lithodesmiophycidae</taxon>
        <taxon>Lithodesmiales</taxon>
        <taxon>Lithodesmiaceae</taxon>
        <taxon>Helicotheca</taxon>
    </lineage>
</organism>
<dbReference type="AlphaFoldDB" id="A0A7S2MNE6"/>
<evidence type="ECO:0000313" key="1">
    <source>
        <dbReference type="EMBL" id="CAD9493277.1"/>
    </source>
</evidence>